<dbReference type="Gene3D" id="3.40.50.150">
    <property type="entry name" value="Vaccinia Virus protein VP39"/>
    <property type="match status" value="1"/>
</dbReference>
<proteinExistence type="predicted"/>
<dbReference type="Proteomes" id="UP000663845">
    <property type="component" value="Unassembled WGS sequence"/>
</dbReference>
<dbReference type="InterPro" id="IPR006342">
    <property type="entry name" value="FkbM_mtfrase"/>
</dbReference>
<comment type="caution">
    <text evidence="2">The sequence shown here is derived from an EMBL/GenBank/DDBJ whole genome shotgun (WGS) entry which is preliminary data.</text>
</comment>
<reference evidence="2" key="1">
    <citation type="submission" date="2021-02" db="EMBL/GenBank/DDBJ databases">
        <authorList>
            <person name="Nowell W R."/>
        </authorList>
    </citation>
    <scope>NUCLEOTIDE SEQUENCE</scope>
</reference>
<protein>
    <recommendedName>
        <fullName evidence="1">Methyltransferase FkbM domain-containing protein</fullName>
    </recommendedName>
</protein>
<gene>
    <name evidence="2" type="ORF">JYZ213_LOCUS31292</name>
    <name evidence="3" type="ORF">OXD698_LOCUS25258</name>
</gene>
<dbReference type="EMBL" id="CAJOAZ010002400">
    <property type="protein sequence ID" value="CAF3925333.1"/>
    <property type="molecule type" value="Genomic_DNA"/>
</dbReference>
<dbReference type="Pfam" id="PF05050">
    <property type="entry name" value="Methyltransf_21"/>
    <property type="match status" value="1"/>
</dbReference>
<dbReference type="AlphaFoldDB" id="A0A815C4A8"/>
<dbReference type="InterPro" id="IPR029063">
    <property type="entry name" value="SAM-dependent_MTases_sf"/>
</dbReference>
<evidence type="ECO:0000313" key="2">
    <source>
        <dbReference type="EMBL" id="CAF1282098.1"/>
    </source>
</evidence>
<evidence type="ECO:0000259" key="1">
    <source>
        <dbReference type="Pfam" id="PF05050"/>
    </source>
</evidence>
<organism evidence="2 4">
    <name type="scientific">Adineta steineri</name>
    <dbReference type="NCBI Taxonomy" id="433720"/>
    <lineage>
        <taxon>Eukaryota</taxon>
        <taxon>Metazoa</taxon>
        <taxon>Spiralia</taxon>
        <taxon>Gnathifera</taxon>
        <taxon>Rotifera</taxon>
        <taxon>Eurotatoria</taxon>
        <taxon>Bdelloidea</taxon>
        <taxon>Adinetida</taxon>
        <taxon>Adinetidae</taxon>
        <taxon>Adineta</taxon>
    </lineage>
</organism>
<feature type="domain" description="Methyltransferase FkbM" evidence="1">
    <location>
        <begin position="111"/>
        <end position="239"/>
    </location>
</feature>
<name>A0A815C4A8_9BILA</name>
<dbReference type="SUPFAM" id="SSF53335">
    <property type="entry name" value="S-adenosyl-L-methionine-dependent methyltransferases"/>
    <property type="match status" value="1"/>
</dbReference>
<accession>A0A815C4A8</accession>
<sequence length="297" mass="33818">MNFPIYCGFQILGKTFQNRTTKTSDGFGGGVIIVDGNSKQFVTMVQKHMFTLNAQGYIPMADTIKRVWIDVGSHSESFLGGDHIYSGVYWPDRTRKSLRDEFRESPDLMAIAIDPNARFYEALSKIPRLIPIIVAIYTVEGTQLFYEYGIDGCSSLLEPNVNLDSRYYANNWLTGCHQVKQMTGVSTVRLEKILSIIDPRLNIELLKIDAQGVDLDVVKSCGKQLQRVEKIIIEIQKQVSGNKTTNLLYKNQITAEDSVIWMNENGFLYNEKQGSVNNKAIEEYNYVFDNRHLNKTM</sequence>
<dbReference type="Proteomes" id="UP000663844">
    <property type="component" value="Unassembled WGS sequence"/>
</dbReference>
<evidence type="ECO:0000313" key="4">
    <source>
        <dbReference type="Proteomes" id="UP000663845"/>
    </source>
</evidence>
<dbReference type="EMBL" id="CAJNOG010000524">
    <property type="protein sequence ID" value="CAF1282098.1"/>
    <property type="molecule type" value="Genomic_DNA"/>
</dbReference>
<evidence type="ECO:0000313" key="3">
    <source>
        <dbReference type="EMBL" id="CAF3925333.1"/>
    </source>
</evidence>